<dbReference type="Gene3D" id="3.90.550.10">
    <property type="entry name" value="Spore Coat Polysaccharide Biosynthesis Protein SpsA, Chain A"/>
    <property type="match status" value="1"/>
</dbReference>
<accession>A0ABQ5W177</accession>
<feature type="domain" description="Glycosyltransferase 2-like" evidence="1">
    <location>
        <begin position="20"/>
        <end position="138"/>
    </location>
</feature>
<dbReference type="CDD" id="cd00761">
    <property type="entry name" value="Glyco_tranf_GTA_type"/>
    <property type="match status" value="1"/>
</dbReference>
<dbReference type="SUPFAM" id="SSF53448">
    <property type="entry name" value="Nucleotide-diphospho-sugar transferases"/>
    <property type="match status" value="1"/>
</dbReference>
<dbReference type="EMBL" id="BSNS01000004">
    <property type="protein sequence ID" value="GLQ53670.1"/>
    <property type="molecule type" value="Genomic_DNA"/>
</dbReference>
<keyword evidence="3" id="KW-1185">Reference proteome</keyword>
<proteinExistence type="predicted"/>
<dbReference type="Pfam" id="PF00535">
    <property type="entry name" value="Glycos_transf_2"/>
    <property type="match status" value="1"/>
</dbReference>
<sequence>MTRSSPHPKPGARYDEPRVSVITIFLNGERFIEEAVESVLTQDFDSFELILVDDGSTDGSTAIAKGYAARYPDRVRYLDHPNHANHGMSASRNRGLDAARGEYIAFIDADDVWSANKLSEQVAIMDAHTEVGMLCGAVRYWLSWNAGQDVIIRTGHVWNVVVPAPEASLALYPLGTAAAPCPSDIMLRADLVASLGGFEEHFTGPRQMYEDQGFLAKLYLAAPVFFSDRVWLDYRQHDDSCVAEVTATGRYDEVRRYFLNWFEDYLSKQPKVDPAVFKSLHRALRPYRHPILHRTVNRAKSVASLPRRVTAKIGRLLSSG</sequence>
<evidence type="ECO:0000313" key="3">
    <source>
        <dbReference type="Proteomes" id="UP001156691"/>
    </source>
</evidence>
<protein>
    <recommendedName>
        <fullName evidence="1">Glycosyltransferase 2-like domain-containing protein</fullName>
    </recommendedName>
</protein>
<dbReference type="Proteomes" id="UP001156691">
    <property type="component" value="Unassembled WGS sequence"/>
</dbReference>
<reference evidence="3" key="1">
    <citation type="journal article" date="2019" name="Int. J. Syst. Evol. Microbiol.">
        <title>The Global Catalogue of Microorganisms (GCM) 10K type strain sequencing project: providing services to taxonomists for standard genome sequencing and annotation.</title>
        <authorList>
            <consortium name="The Broad Institute Genomics Platform"/>
            <consortium name="The Broad Institute Genome Sequencing Center for Infectious Disease"/>
            <person name="Wu L."/>
            <person name="Ma J."/>
        </authorList>
    </citation>
    <scope>NUCLEOTIDE SEQUENCE [LARGE SCALE GENOMIC DNA]</scope>
    <source>
        <strain evidence="3">NBRC 112416</strain>
    </source>
</reference>
<dbReference type="PANTHER" id="PTHR22916">
    <property type="entry name" value="GLYCOSYLTRANSFERASE"/>
    <property type="match status" value="1"/>
</dbReference>
<name>A0ABQ5W177_9HYPH</name>
<evidence type="ECO:0000313" key="2">
    <source>
        <dbReference type="EMBL" id="GLQ53670.1"/>
    </source>
</evidence>
<dbReference type="InterPro" id="IPR001173">
    <property type="entry name" value="Glyco_trans_2-like"/>
</dbReference>
<comment type="caution">
    <text evidence="2">The sequence shown here is derived from an EMBL/GenBank/DDBJ whole genome shotgun (WGS) entry which is preliminary data.</text>
</comment>
<evidence type="ECO:0000259" key="1">
    <source>
        <dbReference type="Pfam" id="PF00535"/>
    </source>
</evidence>
<gene>
    <name evidence="2" type="ORF">GCM10010862_09290</name>
</gene>
<dbReference type="RefSeq" id="WP_284339115.1">
    <property type="nucleotide sequence ID" value="NZ_BSNS01000004.1"/>
</dbReference>
<dbReference type="InterPro" id="IPR029044">
    <property type="entry name" value="Nucleotide-diphossugar_trans"/>
</dbReference>
<organism evidence="2 3">
    <name type="scientific">Devosia nitrariae</name>
    <dbReference type="NCBI Taxonomy" id="2071872"/>
    <lineage>
        <taxon>Bacteria</taxon>
        <taxon>Pseudomonadati</taxon>
        <taxon>Pseudomonadota</taxon>
        <taxon>Alphaproteobacteria</taxon>
        <taxon>Hyphomicrobiales</taxon>
        <taxon>Devosiaceae</taxon>
        <taxon>Devosia</taxon>
    </lineage>
</organism>